<gene>
    <name evidence="1" type="ORF">C7S10_19360</name>
</gene>
<protein>
    <submittedName>
        <fullName evidence="1">Uncharacterized protein</fullName>
    </submittedName>
</protein>
<accession>A0A2R7YTA0</accession>
<dbReference type="AlphaFoldDB" id="A0A2R7YTA0"/>
<organism evidence="1 2">
    <name type="scientific">Nocardioides currus</name>
    <dbReference type="NCBI Taxonomy" id="2133958"/>
    <lineage>
        <taxon>Bacteria</taxon>
        <taxon>Bacillati</taxon>
        <taxon>Actinomycetota</taxon>
        <taxon>Actinomycetes</taxon>
        <taxon>Propionibacteriales</taxon>
        <taxon>Nocardioidaceae</taxon>
        <taxon>Nocardioides</taxon>
    </lineage>
</organism>
<dbReference type="Proteomes" id="UP000244867">
    <property type="component" value="Unassembled WGS sequence"/>
</dbReference>
<name>A0A2R7YTA0_9ACTN</name>
<dbReference type="EMBL" id="PYXZ01000010">
    <property type="protein sequence ID" value="PUA79524.1"/>
    <property type="molecule type" value="Genomic_DNA"/>
</dbReference>
<evidence type="ECO:0000313" key="2">
    <source>
        <dbReference type="Proteomes" id="UP000244867"/>
    </source>
</evidence>
<comment type="caution">
    <text evidence="1">The sequence shown here is derived from an EMBL/GenBank/DDBJ whole genome shotgun (WGS) entry which is preliminary data.</text>
</comment>
<evidence type="ECO:0000313" key="1">
    <source>
        <dbReference type="EMBL" id="PUA79524.1"/>
    </source>
</evidence>
<keyword evidence="2" id="KW-1185">Reference proteome</keyword>
<proteinExistence type="predicted"/>
<sequence>MPSALTFASHSGQDCPTTPGRYGRCQNFVQGLQSRPQAVRVCPSPLAWLVRVGTRWAWPPSYAQVQPREVMYH</sequence>
<reference evidence="1 2" key="1">
    <citation type="submission" date="2018-03" db="EMBL/GenBank/DDBJ databases">
        <authorList>
            <person name="Keele B.F."/>
        </authorList>
    </citation>
    <scope>NUCLEOTIDE SEQUENCE [LARGE SCALE GENOMIC DNA]</scope>
    <source>
        <strain evidence="1 2">IB-3</strain>
    </source>
</reference>